<evidence type="ECO:0000256" key="1">
    <source>
        <dbReference type="ARBA" id="ARBA00010062"/>
    </source>
</evidence>
<dbReference type="Gene3D" id="3.40.50.2300">
    <property type="match status" value="2"/>
</dbReference>
<dbReference type="AlphaFoldDB" id="A0A7G1P4Q8"/>
<organism evidence="5 6">
    <name type="scientific">Streptomyces aurantiacus</name>
    <dbReference type="NCBI Taxonomy" id="47760"/>
    <lineage>
        <taxon>Bacteria</taxon>
        <taxon>Bacillati</taxon>
        <taxon>Actinomycetota</taxon>
        <taxon>Actinomycetes</taxon>
        <taxon>Kitasatosporales</taxon>
        <taxon>Streptomycetaceae</taxon>
        <taxon>Streptomyces</taxon>
        <taxon>Streptomyces aurantiacus group</taxon>
    </lineage>
</organism>
<dbReference type="Proteomes" id="UP000516444">
    <property type="component" value="Chromosome"/>
</dbReference>
<proteinExistence type="inferred from homology"/>
<dbReference type="RefSeq" id="WP_190850976.1">
    <property type="nucleotide sequence ID" value="NZ_AP023440.1"/>
</dbReference>
<protein>
    <submittedName>
        <fullName evidence="5">Lipoprotein</fullName>
    </submittedName>
</protein>
<dbReference type="InterPro" id="IPR028082">
    <property type="entry name" value="Peripla_BP_I"/>
</dbReference>
<evidence type="ECO:0000313" key="5">
    <source>
        <dbReference type="EMBL" id="BCL28800.1"/>
    </source>
</evidence>
<feature type="domain" description="Leucine-binding protein" evidence="4">
    <location>
        <begin position="80"/>
        <end position="385"/>
    </location>
</feature>
<keyword evidence="2" id="KW-0732">Signal</keyword>
<gene>
    <name evidence="5" type="ORF">GCM10017557_36590</name>
</gene>
<reference evidence="5 6" key="1">
    <citation type="journal article" date="2014" name="Int. J. Syst. Evol. Microbiol.">
        <title>Complete genome sequence of Corynebacterium casei LMG S-19264T (=DSM 44701T), isolated from a smear-ripened cheese.</title>
        <authorList>
            <consortium name="US DOE Joint Genome Institute (JGI-PGF)"/>
            <person name="Walter F."/>
            <person name="Albersmeier A."/>
            <person name="Kalinowski J."/>
            <person name="Ruckert C."/>
        </authorList>
    </citation>
    <scope>NUCLEOTIDE SEQUENCE [LARGE SCALE GENOMIC DNA]</scope>
    <source>
        <strain evidence="5 6">JCM 4677</strain>
    </source>
</reference>
<keyword evidence="6" id="KW-1185">Reference proteome</keyword>
<feature type="region of interest" description="Disordered" evidence="3">
    <location>
        <begin position="1"/>
        <end position="23"/>
    </location>
</feature>
<name>A0A7G1P4Q8_9ACTN</name>
<comment type="similarity">
    <text evidence="1">Belongs to the leucine-binding protein family.</text>
</comment>
<evidence type="ECO:0000256" key="3">
    <source>
        <dbReference type="SAM" id="MobiDB-lite"/>
    </source>
</evidence>
<dbReference type="Pfam" id="PF13458">
    <property type="entry name" value="Peripla_BP_6"/>
    <property type="match status" value="1"/>
</dbReference>
<evidence type="ECO:0000256" key="2">
    <source>
        <dbReference type="ARBA" id="ARBA00022729"/>
    </source>
</evidence>
<dbReference type="SUPFAM" id="SSF53822">
    <property type="entry name" value="Periplasmic binding protein-like I"/>
    <property type="match status" value="1"/>
</dbReference>
<keyword evidence="5" id="KW-0449">Lipoprotein</keyword>
<evidence type="ECO:0000259" key="4">
    <source>
        <dbReference type="Pfam" id="PF13458"/>
    </source>
</evidence>
<evidence type="ECO:0000313" key="6">
    <source>
        <dbReference type="Proteomes" id="UP000516444"/>
    </source>
</evidence>
<dbReference type="InterPro" id="IPR028081">
    <property type="entry name" value="Leu-bd"/>
</dbReference>
<dbReference type="EMBL" id="AP023440">
    <property type="protein sequence ID" value="BCL28800.1"/>
    <property type="molecule type" value="Genomic_DNA"/>
</dbReference>
<accession>A0A7G1P4Q8</accession>
<sequence length="442" mass="46967">MTGRRDTRTALPATRLPGTEPKAKAKANAKVRVLSAGALALCLSTAVGCGVVPGTTGGSGDDTVTVMTWAPEKTRTTNKPGMPAMAKTYARWVNDHGGINGRKLKVLTCNDHNDTVAAANCARRAVEENVVAVVGSYSQHARSFFSPLEAAGIPYLGGYGVTDDEFTSPLSYPVNGGQPSLLAGLGRQLARTCGPVTLIRPDTIAGDELPVLLDSGLTAGGHPAAVDQRAAEDATEYLGHAKRALQRASTDAREEGCVIPALGDRTNTFMDSFRRAREDYPTVRTASVLGSVDQSMVDATGSTYEGAYVTGWYPAASDERWQPMRDVIQEEAFGDNRIDVADPGVQTTWIAYTALQKAIESLGDGEVSARSLRRTLDDGLKIDTGGLTPTLSWSFQDLITASGFPRLVNADVTFQVVRKGKLATERKGFANVSKVLETTQTP</sequence>
<dbReference type="KEGG" id="sgm:GCM10017557_36590"/>